<keyword evidence="4" id="KW-1185">Reference proteome</keyword>
<organism evidence="3 4">
    <name type="scientific">Flavobacterium gilvum</name>
    <dbReference type="NCBI Taxonomy" id="1492737"/>
    <lineage>
        <taxon>Bacteria</taxon>
        <taxon>Pseudomonadati</taxon>
        <taxon>Bacteroidota</taxon>
        <taxon>Flavobacteriia</taxon>
        <taxon>Flavobacteriales</taxon>
        <taxon>Flavobacteriaceae</taxon>
        <taxon>Flavobacterium</taxon>
    </lineage>
</organism>
<evidence type="ECO:0000313" key="4">
    <source>
        <dbReference type="Proteomes" id="UP000175968"/>
    </source>
</evidence>
<reference evidence="3 4" key="1">
    <citation type="submission" date="2016-10" db="EMBL/GenBank/DDBJ databases">
        <title>Flavobacterium gilvum sp. nov., isolated from stream water.</title>
        <authorList>
            <person name="Shin S.-K."/>
            <person name="Cho Y.-J."/>
            <person name="Yi H."/>
        </authorList>
    </citation>
    <scope>NUCLEOTIDE SEQUENCE [LARGE SCALE GENOMIC DNA]</scope>
    <source>
        <strain evidence="3 4">EM1308</strain>
    </source>
</reference>
<accession>A0AAC9I3Z7</accession>
<evidence type="ECO:0000256" key="1">
    <source>
        <dbReference type="ARBA" id="ARBA00022676"/>
    </source>
</evidence>
<evidence type="ECO:0000256" key="2">
    <source>
        <dbReference type="ARBA" id="ARBA00022679"/>
    </source>
</evidence>
<proteinExistence type="predicted"/>
<keyword evidence="1" id="KW-0328">Glycosyltransferase</keyword>
<dbReference type="AlphaFoldDB" id="A0AAC9I3Z7"/>
<dbReference type="SUPFAM" id="SSF53756">
    <property type="entry name" value="UDP-Glycosyltransferase/glycogen phosphorylase"/>
    <property type="match status" value="1"/>
</dbReference>
<evidence type="ECO:0000313" key="3">
    <source>
        <dbReference type="EMBL" id="AOW10419.1"/>
    </source>
</evidence>
<keyword evidence="2" id="KW-0808">Transferase</keyword>
<dbReference type="CDD" id="cd03789">
    <property type="entry name" value="GT9_LPS_heptosyltransferase"/>
    <property type="match status" value="1"/>
</dbReference>
<protein>
    <submittedName>
        <fullName evidence="3">ADP-heptose--LPS heptosyltransferase</fullName>
    </submittedName>
</protein>
<dbReference type="Proteomes" id="UP000175968">
    <property type="component" value="Chromosome"/>
</dbReference>
<dbReference type="GO" id="GO:0005829">
    <property type="term" value="C:cytosol"/>
    <property type="evidence" value="ECO:0007669"/>
    <property type="project" value="TreeGrafter"/>
</dbReference>
<dbReference type="InterPro" id="IPR051199">
    <property type="entry name" value="LPS_LOS_Heptosyltrfase"/>
</dbReference>
<dbReference type="Pfam" id="PF01075">
    <property type="entry name" value="Glyco_transf_9"/>
    <property type="match status" value="1"/>
</dbReference>
<dbReference type="RefSeq" id="WP_035637844.1">
    <property type="nucleotide sequence ID" value="NZ_CP017479.1"/>
</dbReference>
<dbReference type="GO" id="GO:0008713">
    <property type="term" value="F:ADP-heptose-lipopolysaccharide heptosyltransferase activity"/>
    <property type="evidence" value="ECO:0007669"/>
    <property type="project" value="TreeGrafter"/>
</dbReference>
<gene>
    <name evidence="3" type="ORF">EM308_13415</name>
</gene>
<name>A0AAC9I3Z7_9FLAO</name>
<dbReference type="PANTHER" id="PTHR30160">
    <property type="entry name" value="TETRAACYLDISACCHARIDE 4'-KINASE-RELATED"/>
    <property type="match status" value="1"/>
</dbReference>
<dbReference type="EMBL" id="CP017479">
    <property type="protein sequence ID" value="AOW10419.1"/>
    <property type="molecule type" value="Genomic_DNA"/>
</dbReference>
<dbReference type="Gene3D" id="3.40.50.2000">
    <property type="entry name" value="Glycogen Phosphorylase B"/>
    <property type="match status" value="2"/>
</dbReference>
<dbReference type="GO" id="GO:0009244">
    <property type="term" value="P:lipopolysaccharide core region biosynthetic process"/>
    <property type="evidence" value="ECO:0007669"/>
    <property type="project" value="TreeGrafter"/>
</dbReference>
<sequence length="349" mass="40610">MNFSKKINVFRRYLMNQITKNIGNSYSVTKNEKIEIQRVLICRPNKRLGNLLLITPLLEDVSTRFPDCKIDLFVKGFLAPILFENYKNVDLIFKLPKKPFSNLIQYFMVWFSIRKHKYDIVINVDVDSSSGRLATKFSRSKFRFFGETAELSEKHDDDAHIAKYPVYNFRNYLNQFGFEPNNNPVASLNLKLDQNEIEEGKKTVRNLVRNENKTICLFTHATGSKCYSEEWWDNFYQRLKKEYSGYNFIEILPVENISKISFKEPTFYSKNVREIGAVIANTELFIGADSGIMHLASSTQIPIFGLFSVTNLDKYRPYDNRSVGVNTNVTNIDECIKLINNILLKKVEC</sequence>
<dbReference type="PANTHER" id="PTHR30160:SF7">
    <property type="entry name" value="ADP-HEPTOSE--LPS HEPTOSYLTRANSFERASE 2"/>
    <property type="match status" value="1"/>
</dbReference>
<dbReference type="InterPro" id="IPR002201">
    <property type="entry name" value="Glyco_trans_9"/>
</dbReference>
<dbReference type="KEGG" id="fgl:EM308_13415"/>